<dbReference type="SUPFAM" id="SSF90229">
    <property type="entry name" value="CCCH zinc finger"/>
    <property type="match status" value="1"/>
</dbReference>
<evidence type="ECO:0000256" key="2">
    <source>
        <dbReference type="ARBA" id="ARBA00022771"/>
    </source>
</evidence>
<reference evidence="8 9" key="1">
    <citation type="journal article" date="2016" name="Mol. Biol. Evol.">
        <title>Comparative Genomics of Early-Diverging Mushroom-Forming Fungi Provides Insights into the Origins of Lignocellulose Decay Capabilities.</title>
        <authorList>
            <person name="Nagy L.G."/>
            <person name="Riley R."/>
            <person name="Tritt A."/>
            <person name="Adam C."/>
            <person name="Daum C."/>
            <person name="Floudas D."/>
            <person name="Sun H."/>
            <person name="Yadav J.S."/>
            <person name="Pangilinan J."/>
            <person name="Larsson K.H."/>
            <person name="Matsuura K."/>
            <person name="Barry K."/>
            <person name="Labutti K."/>
            <person name="Kuo R."/>
            <person name="Ohm R.A."/>
            <person name="Bhattacharya S.S."/>
            <person name="Shirouzu T."/>
            <person name="Yoshinaga Y."/>
            <person name="Martin F.M."/>
            <person name="Grigoriev I.V."/>
            <person name="Hibbett D.S."/>
        </authorList>
    </citation>
    <scope>NUCLEOTIDE SEQUENCE [LARGE SCALE GENOMIC DNA]</scope>
    <source>
        <strain evidence="8 9">L-15889</strain>
    </source>
</reference>
<dbReference type="STRING" id="1314783.A0A165RGL2"/>
<feature type="compositionally biased region" description="Basic and acidic residues" evidence="5">
    <location>
        <begin position="576"/>
        <end position="586"/>
    </location>
</feature>
<accession>A0A165RGL2</accession>
<feature type="region of interest" description="Disordered" evidence="5">
    <location>
        <begin position="277"/>
        <end position="315"/>
    </location>
</feature>
<dbReference type="Gene3D" id="3.30.1370.110">
    <property type="match status" value="1"/>
</dbReference>
<feature type="domain" description="Smr" evidence="7">
    <location>
        <begin position="790"/>
        <end position="871"/>
    </location>
</feature>
<dbReference type="SUPFAM" id="SSF160443">
    <property type="entry name" value="SMR domain-like"/>
    <property type="match status" value="1"/>
</dbReference>
<keyword evidence="3 4" id="KW-0862">Zinc</keyword>
<evidence type="ECO:0000313" key="8">
    <source>
        <dbReference type="EMBL" id="KZT70723.1"/>
    </source>
</evidence>
<dbReference type="InterPro" id="IPR013899">
    <property type="entry name" value="DUF1771"/>
</dbReference>
<dbReference type="EMBL" id="KV429049">
    <property type="protein sequence ID" value="KZT70723.1"/>
    <property type="molecule type" value="Genomic_DNA"/>
</dbReference>
<gene>
    <name evidence="8" type="ORF">DAEQUDRAFT_724845</name>
</gene>
<dbReference type="InterPro" id="IPR036855">
    <property type="entry name" value="Znf_CCCH_sf"/>
</dbReference>
<dbReference type="PANTHER" id="PTHR46651">
    <property type="entry name" value="POLYADENYLATE-BINDING PROTEIN-INTERACTING PROTEIN 7"/>
    <property type="match status" value="1"/>
</dbReference>
<keyword evidence="2 4" id="KW-0863">Zinc-finger</keyword>
<dbReference type="SMART" id="SM00356">
    <property type="entry name" value="ZnF_C3H1"/>
    <property type="match status" value="2"/>
</dbReference>
<dbReference type="AlphaFoldDB" id="A0A165RGL2"/>
<feature type="zinc finger region" description="C3H1-type" evidence="4">
    <location>
        <begin position="474"/>
        <end position="497"/>
    </location>
</feature>
<feature type="compositionally biased region" description="Polar residues" evidence="5">
    <location>
        <begin position="169"/>
        <end position="188"/>
    </location>
</feature>
<dbReference type="Pfam" id="PF14608">
    <property type="entry name" value="zf-CCCH_2"/>
    <property type="match status" value="1"/>
</dbReference>
<sequence>MLAPPTISIPLPSSNLSEAGSLTGQDLSAPPKFPHTRAQLSSIARQHKSPDAFESDPDGDDPRVDSALVGKVVMLLGSEREDELKTLLKDTFRPIDEEELEQHVLDLMHKHRDDMDNVPFLFLTPTRRPISRPSSRASTHSARLVPRPETPNSAPGSPLAMIFKRPHTPVTSPLGAQQQSASYMSARSESPSISPLITHAQFTASLPASPIGSPRSLNAKAHEFKPIQRPLSAASSNPGSLAQLRAETPSPDLWAHNPSRPTSKLAIAAPLTPDSALLPRALTPSSSLRSSIRPGEHSDEEDPFDPFAQGNVPRSFHPVGSELDLSWSNSPLSLSPDDPRYISGAGMDQSFNTAPAQADDDMDSEATMMLTDGMTPFDVLSSVFGATLAPSELEDALAQNGYDFDRAMTWLVDRTMSTQAQQSGPPRIQSMGNRVMMVSRDGNSIMRGGRGGFGNPNAPGVRNGQRYVSGRPVPGGNRVCRYFLAGECLRADCRFSHDLERALCRFWLRGTCAKGENCEFLHHLPKEIDVSGLTHAMGRTDMNADPAERARSASPDEFPSLNHVTNAGNGRGGLRYGRDSAAHHDPGRTRFATAVKKPAPPAAPAAPVVQSPKDPALLAARREAMGVAAEPLHHNTAIIAPKPSPRIKLRPPTLLPTLPTGEAVNQLYMNYRSRALRLGAARNACLSRAADAWRRGDGGAAKRFSREGHDLNTKMSTEMVEAAGKLVRERAHLAEQAVRSRDTSWSDDYGDRAARGRICGAGLGVCLGIASQNVGGEKKLTPEERTEVMLDLHGLHSAEATEVLEEFLLALEREHFYGLAYLVVGEEKHTGTQDPARGTSRIRLAAGVREWLHLWGYPWSERDGAICVDPLTHQ</sequence>
<dbReference type="InterPro" id="IPR053242">
    <property type="entry name" value="PAM2-like_domain"/>
</dbReference>
<dbReference type="OrthoDB" id="3247158at2759"/>
<evidence type="ECO:0000256" key="5">
    <source>
        <dbReference type="SAM" id="MobiDB-lite"/>
    </source>
</evidence>
<dbReference type="PANTHER" id="PTHR46651:SF1">
    <property type="entry name" value="SMALL MUTS RELATED FAMILY PROTEIN"/>
    <property type="match status" value="1"/>
</dbReference>
<dbReference type="Proteomes" id="UP000076727">
    <property type="component" value="Unassembled WGS sequence"/>
</dbReference>
<dbReference type="Gene3D" id="4.10.1000.10">
    <property type="entry name" value="Zinc finger, CCCH-type"/>
    <property type="match status" value="1"/>
</dbReference>
<proteinExistence type="predicted"/>
<keyword evidence="1 4" id="KW-0479">Metal-binding</keyword>
<dbReference type="InterPro" id="IPR002625">
    <property type="entry name" value="Smr_dom"/>
</dbReference>
<evidence type="ECO:0000256" key="1">
    <source>
        <dbReference type="ARBA" id="ARBA00022723"/>
    </source>
</evidence>
<dbReference type="Pfam" id="PF08590">
    <property type="entry name" value="DUF1771"/>
    <property type="match status" value="1"/>
</dbReference>
<evidence type="ECO:0000313" key="9">
    <source>
        <dbReference type="Proteomes" id="UP000076727"/>
    </source>
</evidence>
<feature type="domain" description="C3H1-type" evidence="6">
    <location>
        <begin position="498"/>
        <end position="525"/>
    </location>
</feature>
<organism evidence="8 9">
    <name type="scientific">Daedalea quercina L-15889</name>
    <dbReference type="NCBI Taxonomy" id="1314783"/>
    <lineage>
        <taxon>Eukaryota</taxon>
        <taxon>Fungi</taxon>
        <taxon>Dikarya</taxon>
        <taxon>Basidiomycota</taxon>
        <taxon>Agaricomycotina</taxon>
        <taxon>Agaricomycetes</taxon>
        <taxon>Polyporales</taxon>
        <taxon>Fomitopsis</taxon>
    </lineage>
</organism>
<evidence type="ECO:0000259" key="7">
    <source>
        <dbReference type="PROSITE" id="PS50828"/>
    </source>
</evidence>
<feature type="region of interest" description="Disordered" evidence="5">
    <location>
        <begin position="1"/>
        <end position="65"/>
    </location>
</feature>
<evidence type="ECO:0000256" key="3">
    <source>
        <dbReference type="ARBA" id="ARBA00022833"/>
    </source>
</evidence>
<dbReference type="PROSITE" id="PS50828">
    <property type="entry name" value="SMR"/>
    <property type="match status" value="1"/>
</dbReference>
<dbReference type="SMART" id="SM01162">
    <property type="entry name" value="DUF1771"/>
    <property type="match status" value="1"/>
</dbReference>
<feature type="domain" description="C3H1-type" evidence="6">
    <location>
        <begin position="474"/>
        <end position="497"/>
    </location>
</feature>
<protein>
    <submittedName>
        <fullName evidence="8">Uncharacterized protein</fullName>
    </submittedName>
</protein>
<dbReference type="Pfam" id="PF18345">
    <property type="entry name" value="zf_CCCH_4"/>
    <property type="match status" value="1"/>
</dbReference>
<evidence type="ECO:0000256" key="4">
    <source>
        <dbReference type="PROSITE-ProRule" id="PRU00723"/>
    </source>
</evidence>
<feature type="compositionally biased region" description="Low complexity" evidence="5">
    <location>
        <begin position="129"/>
        <end position="139"/>
    </location>
</feature>
<evidence type="ECO:0000259" key="6">
    <source>
        <dbReference type="PROSITE" id="PS50103"/>
    </source>
</evidence>
<dbReference type="InterPro" id="IPR000571">
    <property type="entry name" value="Znf_CCCH"/>
</dbReference>
<dbReference type="PROSITE" id="PS50103">
    <property type="entry name" value="ZF_C3H1"/>
    <property type="match status" value="2"/>
</dbReference>
<feature type="compositionally biased region" description="Polar residues" evidence="5">
    <location>
        <begin position="11"/>
        <end position="26"/>
    </location>
</feature>
<dbReference type="GO" id="GO:0008270">
    <property type="term" value="F:zinc ion binding"/>
    <property type="evidence" value="ECO:0007669"/>
    <property type="project" value="UniProtKB-KW"/>
</dbReference>
<feature type="region of interest" description="Disordered" evidence="5">
    <location>
        <begin position="129"/>
        <end position="188"/>
    </location>
</feature>
<dbReference type="InterPro" id="IPR036063">
    <property type="entry name" value="Smr_dom_sf"/>
</dbReference>
<name>A0A165RGL2_9APHY</name>
<feature type="region of interest" description="Disordered" evidence="5">
    <location>
        <begin position="544"/>
        <end position="586"/>
    </location>
</feature>
<feature type="zinc finger region" description="C3H1-type" evidence="4">
    <location>
        <begin position="498"/>
        <end position="525"/>
    </location>
</feature>
<keyword evidence="9" id="KW-1185">Reference proteome</keyword>